<dbReference type="EMBL" id="BSXS01001846">
    <property type="protein sequence ID" value="GME77428.1"/>
    <property type="molecule type" value="Genomic_DNA"/>
</dbReference>
<proteinExistence type="predicted"/>
<dbReference type="Proteomes" id="UP001165064">
    <property type="component" value="Unassembled WGS sequence"/>
</dbReference>
<reference evidence="1" key="1">
    <citation type="submission" date="2023-04" db="EMBL/GenBank/DDBJ databases">
        <title>Ambrosiozyma monospora NBRC 10751.</title>
        <authorList>
            <person name="Ichikawa N."/>
            <person name="Sato H."/>
            <person name="Tonouchi N."/>
        </authorList>
    </citation>
    <scope>NUCLEOTIDE SEQUENCE</scope>
    <source>
        <strain evidence="1">NBRC 10751</strain>
    </source>
</reference>
<protein>
    <submittedName>
        <fullName evidence="1">Unnamed protein product</fullName>
    </submittedName>
</protein>
<evidence type="ECO:0000313" key="2">
    <source>
        <dbReference type="Proteomes" id="UP001165064"/>
    </source>
</evidence>
<name>A0ACB5SZ72_AMBMO</name>
<organism evidence="1 2">
    <name type="scientific">Ambrosiozyma monospora</name>
    <name type="common">Yeast</name>
    <name type="synonym">Endomycopsis monosporus</name>
    <dbReference type="NCBI Taxonomy" id="43982"/>
    <lineage>
        <taxon>Eukaryota</taxon>
        <taxon>Fungi</taxon>
        <taxon>Dikarya</taxon>
        <taxon>Ascomycota</taxon>
        <taxon>Saccharomycotina</taxon>
        <taxon>Pichiomycetes</taxon>
        <taxon>Pichiales</taxon>
        <taxon>Pichiaceae</taxon>
        <taxon>Ambrosiozyma</taxon>
    </lineage>
</organism>
<sequence>MFTKRRYSRPVSVNNRASYTGVSSQSNAPAPTSGALAAASVIGKALKENNHKADGLNLKLPQQPPKNSQAHRNSSLLGANRNSPYVRANSINSSSARRVSSRAGSIRSHQGPSPMSGRNNSINSQSRSIGPATPQQRRAVSSSGYPQQTSPTHSQQYQNQYHQHPQRRSSLRSNSSVYRPQSMPPLPITGSNPKTIKKWIPSANGLICVEVPAGQQNLGSRSHSTNAQRAIARSSSLNSLSTQSRKKVLVRSSSLTGAKPAGLHQQQQPQQRRLYPQQQKQRPLSQQHPPHPQYHYQQPQQLQSQNSGGSMNSAHSLGHGNPRSPIKPPNRQLFPSNGSPSRTSLKQKASLQSMHTQGGQHANMSFEPTILEGDEANDNSNINENNDISATDLENLKAEYLAELETERLQEEQIEQERRKNEALETEERERAFSLASGASKQSEPVGRITVKSPTNSESVYLSGQRQDADIVEQMSVDSKKPEGKLIEPSLPLTQEQKEGKSADGKENGETEYSDADRLLAEQRLEELVKQKELEILAEVRRQKQLQLAAMDGSGNGITSSLVSVTSSQYPESTSKPAEHGADDAESVTLDEEATANSSNIDDSEVVRPPLSVDASASTHFEDAASSLTGAHTTGDSALGESPFKPKAIEEPHTPMRRSSTEGNICFEYFITRWSYYA</sequence>
<comment type="caution">
    <text evidence="1">The sequence shown here is derived from an EMBL/GenBank/DDBJ whole genome shotgun (WGS) entry which is preliminary data.</text>
</comment>
<gene>
    <name evidence="1" type="ORF">Amon02_000303300</name>
</gene>
<keyword evidence="2" id="KW-1185">Reference proteome</keyword>
<accession>A0ACB5SZ72</accession>
<evidence type="ECO:0000313" key="1">
    <source>
        <dbReference type="EMBL" id="GME77428.1"/>
    </source>
</evidence>